<organism evidence="2">
    <name type="scientific">marine metagenome</name>
    <dbReference type="NCBI Taxonomy" id="408172"/>
    <lineage>
        <taxon>unclassified sequences</taxon>
        <taxon>metagenomes</taxon>
        <taxon>ecological metagenomes</taxon>
    </lineage>
</organism>
<feature type="region of interest" description="Disordered" evidence="1">
    <location>
        <begin position="1"/>
        <end position="23"/>
    </location>
</feature>
<evidence type="ECO:0000256" key="1">
    <source>
        <dbReference type="SAM" id="MobiDB-lite"/>
    </source>
</evidence>
<dbReference type="AlphaFoldDB" id="A0A383ADI1"/>
<sequence>MTETMEYWAEEELDDSELNNLRE</sequence>
<proteinExistence type="predicted"/>
<reference evidence="2" key="1">
    <citation type="submission" date="2018-05" db="EMBL/GenBank/DDBJ databases">
        <authorList>
            <person name="Lanie J.A."/>
            <person name="Ng W.-L."/>
            <person name="Kazmierczak K.M."/>
            <person name="Andrzejewski T.M."/>
            <person name="Davidsen T.M."/>
            <person name="Wayne K.J."/>
            <person name="Tettelin H."/>
            <person name="Glass J.I."/>
            <person name="Rusch D."/>
            <person name="Podicherti R."/>
            <person name="Tsui H.-C.T."/>
            <person name="Winkler M.E."/>
        </authorList>
    </citation>
    <scope>NUCLEOTIDE SEQUENCE</scope>
</reference>
<gene>
    <name evidence="2" type="ORF">METZ01_LOCUS458493</name>
</gene>
<name>A0A383ADI1_9ZZZZ</name>
<dbReference type="EMBL" id="UINC01191152">
    <property type="protein sequence ID" value="SVE05639.1"/>
    <property type="molecule type" value="Genomic_DNA"/>
</dbReference>
<protein>
    <submittedName>
        <fullName evidence="2">Uncharacterized protein</fullName>
    </submittedName>
</protein>
<accession>A0A383ADI1</accession>
<evidence type="ECO:0000313" key="2">
    <source>
        <dbReference type="EMBL" id="SVE05639.1"/>
    </source>
</evidence>
<feature type="compositionally biased region" description="Acidic residues" evidence="1">
    <location>
        <begin position="8"/>
        <end position="17"/>
    </location>
</feature>